<name>A0A8A7KKR9_9FIRM</name>
<dbReference type="KEGG" id="ifn:GM661_16540"/>
<dbReference type="SUPFAM" id="SSF53098">
    <property type="entry name" value="Ribonuclease H-like"/>
    <property type="match status" value="1"/>
</dbReference>
<evidence type="ECO:0000313" key="2">
    <source>
        <dbReference type="Proteomes" id="UP000665020"/>
    </source>
</evidence>
<protein>
    <recommendedName>
        <fullName evidence="3">DNA polymerase</fullName>
    </recommendedName>
</protein>
<keyword evidence="2" id="KW-1185">Reference proteome</keyword>
<dbReference type="AlphaFoldDB" id="A0A8A7KKR9"/>
<evidence type="ECO:0000313" key="1">
    <source>
        <dbReference type="EMBL" id="QTL99437.1"/>
    </source>
</evidence>
<accession>A0A8A7KKR9</accession>
<proteinExistence type="predicted"/>
<sequence length="283" mass="32446">MRLYVMAEDLYQHKLAIILGRGKRLRKILKHYPTEKKFKAASTEELAEVIGIRNYESVILKKLQQIDTTYDEMITFLVDPSWSKKPRARRIMGIDTEYLKSKLDLIQYVILDGLEYISSGIIFTNNKLAKSVDIVDGINCLRNVIEEFKPDIIVGHNFNSDISILESAYGDELPELYFYDDTMDLLADSNLANIIGGSSLNKAVKKVLNTDVVGLFSAYNNLDLLVQYGIKDALYPVYLRYYILNGRLPALDFNLKLTNIIKEENRSFLETDQFHILINRQGG</sequence>
<dbReference type="RefSeq" id="WP_125986290.1">
    <property type="nucleotide sequence ID" value="NZ_CP046640.1"/>
</dbReference>
<organism evidence="1 2">
    <name type="scientific">Iocasia fonsfrigidae</name>
    <dbReference type="NCBI Taxonomy" id="2682810"/>
    <lineage>
        <taxon>Bacteria</taxon>
        <taxon>Bacillati</taxon>
        <taxon>Bacillota</taxon>
        <taxon>Clostridia</taxon>
        <taxon>Halanaerobiales</taxon>
        <taxon>Halanaerobiaceae</taxon>
        <taxon>Iocasia</taxon>
    </lineage>
</organism>
<reference evidence="1" key="1">
    <citation type="submission" date="2019-12" db="EMBL/GenBank/DDBJ databases">
        <authorList>
            <person name="zhang j."/>
            <person name="sun C.M."/>
        </authorList>
    </citation>
    <scope>NUCLEOTIDE SEQUENCE</scope>
    <source>
        <strain evidence="1">NS-1</strain>
    </source>
</reference>
<dbReference type="Proteomes" id="UP000665020">
    <property type="component" value="Chromosome"/>
</dbReference>
<evidence type="ECO:0008006" key="3">
    <source>
        <dbReference type="Google" id="ProtNLM"/>
    </source>
</evidence>
<dbReference type="InterPro" id="IPR012337">
    <property type="entry name" value="RNaseH-like_sf"/>
</dbReference>
<gene>
    <name evidence="1" type="ORF">GM661_16540</name>
</gene>
<dbReference type="EMBL" id="CP046640">
    <property type="protein sequence ID" value="QTL99437.1"/>
    <property type="molecule type" value="Genomic_DNA"/>
</dbReference>